<keyword evidence="2" id="KW-1185">Reference proteome</keyword>
<name>A0ACB9K9D4_9ASTR</name>
<dbReference type="EMBL" id="CM042018">
    <property type="protein sequence ID" value="KAI3828877.1"/>
    <property type="molecule type" value="Genomic_DNA"/>
</dbReference>
<accession>A0ACB9K9D4</accession>
<dbReference type="Proteomes" id="UP001056120">
    <property type="component" value="Linkage Group LG01"/>
</dbReference>
<protein>
    <submittedName>
        <fullName evidence="1">Uncharacterized protein</fullName>
    </submittedName>
</protein>
<evidence type="ECO:0000313" key="2">
    <source>
        <dbReference type="Proteomes" id="UP001056120"/>
    </source>
</evidence>
<comment type="caution">
    <text evidence="1">The sequence shown here is derived from an EMBL/GenBank/DDBJ whole genome shotgun (WGS) entry which is preliminary data.</text>
</comment>
<reference evidence="1 2" key="2">
    <citation type="journal article" date="2022" name="Mol. Ecol. Resour.">
        <title>The genomes of chicory, endive, great burdock and yacon provide insights into Asteraceae paleo-polyploidization history and plant inulin production.</title>
        <authorList>
            <person name="Fan W."/>
            <person name="Wang S."/>
            <person name="Wang H."/>
            <person name="Wang A."/>
            <person name="Jiang F."/>
            <person name="Liu H."/>
            <person name="Zhao H."/>
            <person name="Xu D."/>
            <person name="Zhang Y."/>
        </authorList>
    </citation>
    <scope>NUCLEOTIDE SEQUENCE [LARGE SCALE GENOMIC DNA]</scope>
    <source>
        <strain evidence="2">cv. Yunnan</strain>
        <tissue evidence="1">Leaves</tissue>
    </source>
</reference>
<evidence type="ECO:0000313" key="1">
    <source>
        <dbReference type="EMBL" id="KAI3828877.1"/>
    </source>
</evidence>
<proteinExistence type="predicted"/>
<reference evidence="2" key="1">
    <citation type="journal article" date="2022" name="Mol. Ecol. Resour.">
        <title>The genomes of chicory, endive, great burdock and yacon provide insights into Asteraceae palaeo-polyploidization history and plant inulin production.</title>
        <authorList>
            <person name="Fan W."/>
            <person name="Wang S."/>
            <person name="Wang H."/>
            <person name="Wang A."/>
            <person name="Jiang F."/>
            <person name="Liu H."/>
            <person name="Zhao H."/>
            <person name="Xu D."/>
            <person name="Zhang Y."/>
        </authorList>
    </citation>
    <scope>NUCLEOTIDE SEQUENCE [LARGE SCALE GENOMIC DNA]</scope>
    <source>
        <strain evidence="2">cv. Yunnan</strain>
    </source>
</reference>
<organism evidence="1 2">
    <name type="scientific">Smallanthus sonchifolius</name>
    <dbReference type="NCBI Taxonomy" id="185202"/>
    <lineage>
        <taxon>Eukaryota</taxon>
        <taxon>Viridiplantae</taxon>
        <taxon>Streptophyta</taxon>
        <taxon>Embryophyta</taxon>
        <taxon>Tracheophyta</taxon>
        <taxon>Spermatophyta</taxon>
        <taxon>Magnoliopsida</taxon>
        <taxon>eudicotyledons</taxon>
        <taxon>Gunneridae</taxon>
        <taxon>Pentapetalae</taxon>
        <taxon>asterids</taxon>
        <taxon>campanulids</taxon>
        <taxon>Asterales</taxon>
        <taxon>Asteraceae</taxon>
        <taxon>Asteroideae</taxon>
        <taxon>Heliantheae alliance</taxon>
        <taxon>Millerieae</taxon>
        <taxon>Smallanthus</taxon>
    </lineage>
</organism>
<gene>
    <name evidence="1" type="ORF">L1987_02988</name>
</gene>
<sequence>MINKKDSLVLNCYFCYLIALEVWFKINQFCYHLSTSSHSQAAFLPVLVKSIFTRLDAFIQQSLLEEKCSSVDATLLVCLGMAFGILYSFMESKREVEKLNRLL</sequence>